<feature type="compositionally biased region" description="Low complexity" evidence="1">
    <location>
        <begin position="69"/>
        <end position="78"/>
    </location>
</feature>
<accession>A0A4Q2DA76</accession>
<dbReference type="Proteomes" id="UP000290288">
    <property type="component" value="Unassembled WGS sequence"/>
</dbReference>
<organism evidence="2 3">
    <name type="scientific">Candolleomyces aberdarensis</name>
    <dbReference type="NCBI Taxonomy" id="2316362"/>
    <lineage>
        <taxon>Eukaryota</taxon>
        <taxon>Fungi</taxon>
        <taxon>Dikarya</taxon>
        <taxon>Basidiomycota</taxon>
        <taxon>Agaricomycotina</taxon>
        <taxon>Agaricomycetes</taxon>
        <taxon>Agaricomycetidae</taxon>
        <taxon>Agaricales</taxon>
        <taxon>Agaricineae</taxon>
        <taxon>Psathyrellaceae</taxon>
        <taxon>Candolleomyces</taxon>
    </lineage>
</organism>
<dbReference type="SUPFAM" id="SSF47676">
    <property type="entry name" value="Conserved domain common to transcription factors TFIIS, elongin A, CRSP70"/>
    <property type="match status" value="1"/>
</dbReference>
<dbReference type="InterPro" id="IPR035441">
    <property type="entry name" value="TFIIS/LEDGF_dom_sf"/>
</dbReference>
<sequence length="365" mass="39039">MSRLQPHEISAYLSEPKKKGKDILEAYKVAQDPTDWLKQKDAEAAEEEDEEANAEVDQLDDQNHSEIGSTASAPSKTTSSRKRKRDNAGESTSAVSSKAKKQPKTSAAKKEKDESASAVTKRGGGGKGGKRNGASAKSKALVESEDEGDHGRSASGAEDHAGSSSKKGANAAAGSPPPAKKAKKDAEADDAKDDPDSVKVRDWRHKLQKTFLSGKAPPKEEDMPDLDKLFKTVEDCENITIEQLQFSKIGKVMRHIAALTESAVPRDSEYKFRERAKSLVERWQGILSASKNPASTPGGKANGSSSSPGKDVTADEDKSKKADEKKEEEDAEGEKDDEEQEAREEGDGGVTEGTAAINLNGKGAF</sequence>
<dbReference type="EMBL" id="SDEE01000526">
    <property type="protein sequence ID" value="RXW15661.1"/>
    <property type="molecule type" value="Genomic_DNA"/>
</dbReference>
<evidence type="ECO:0000313" key="3">
    <source>
        <dbReference type="Proteomes" id="UP000290288"/>
    </source>
</evidence>
<dbReference type="OrthoDB" id="62853at2759"/>
<comment type="caution">
    <text evidence="2">The sequence shown here is derived from an EMBL/GenBank/DDBJ whole genome shotgun (WGS) entry which is preliminary data.</text>
</comment>
<dbReference type="STRING" id="2316362.A0A4Q2DA76"/>
<feature type="compositionally biased region" description="Basic and acidic residues" evidence="1">
    <location>
        <begin position="149"/>
        <end position="161"/>
    </location>
</feature>
<dbReference type="AlphaFoldDB" id="A0A4Q2DA76"/>
<evidence type="ECO:0000313" key="2">
    <source>
        <dbReference type="EMBL" id="RXW15661.1"/>
    </source>
</evidence>
<name>A0A4Q2DA76_9AGAR</name>
<keyword evidence="3" id="KW-1185">Reference proteome</keyword>
<evidence type="ECO:0000256" key="1">
    <source>
        <dbReference type="SAM" id="MobiDB-lite"/>
    </source>
</evidence>
<feature type="region of interest" description="Disordered" evidence="1">
    <location>
        <begin position="287"/>
        <end position="365"/>
    </location>
</feature>
<feature type="compositionally biased region" description="Basic and acidic residues" evidence="1">
    <location>
        <begin position="312"/>
        <end position="325"/>
    </location>
</feature>
<feature type="region of interest" description="Disordered" evidence="1">
    <location>
        <begin position="31"/>
        <end position="202"/>
    </location>
</feature>
<gene>
    <name evidence="2" type="ORF">EST38_g10190</name>
</gene>
<dbReference type="Gene3D" id="1.20.930.10">
    <property type="entry name" value="Conserved domain common to transcription factors TFIIS, elongin A, CRSP70"/>
    <property type="match status" value="1"/>
</dbReference>
<reference evidence="2 3" key="1">
    <citation type="submission" date="2019-01" db="EMBL/GenBank/DDBJ databases">
        <title>Draft genome sequence of Psathyrella aberdarensis IHI B618.</title>
        <authorList>
            <person name="Buettner E."/>
            <person name="Kellner H."/>
        </authorList>
    </citation>
    <scope>NUCLEOTIDE SEQUENCE [LARGE SCALE GENOMIC DNA]</scope>
    <source>
        <strain evidence="2 3">IHI B618</strain>
    </source>
</reference>
<feature type="compositionally biased region" description="Acidic residues" evidence="1">
    <location>
        <begin position="44"/>
        <end position="60"/>
    </location>
</feature>
<feature type="compositionally biased region" description="Low complexity" evidence="1">
    <location>
        <begin position="162"/>
        <end position="174"/>
    </location>
</feature>
<feature type="compositionally biased region" description="Acidic residues" evidence="1">
    <location>
        <begin position="326"/>
        <end position="344"/>
    </location>
</feature>
<protein>
    <submittedName>
        <fullName evidence="2">Uncharacterized protein</fullName>
    </submittedName>
</protein>
<proteinExistence type="predicted"/>